<dbReference type="Proteomes" id="UP000094112">
    <property type="component" value="Unassembled WGS sequence"/>
</dbReference>
<evidence type="ECO:0000256" key="5">
    <source>
        <dbReference type="PIRNR" id="PIRNR017233"/>
    </source>
</evidence>
<dbReference type="Pfam" id="PF04762">
    <property type="entry name" value="Beta-prop_ELP1_1st"/>
    <property type="match status" value="1"/>
</dbReference>
<dbReference type="InterPro" id="IPR056166">
    <property type="entry name" value="TPR_ELP1"/>
</dbReference>
<dbReference type="STRING" id="683960.A0A1E3P4D6"/>
<dbReference type="Pfam" id="PF23925">
    <property type="entry name" value="A-sol_ELP1"/>
    <property type="match status" value="1"/>
</dbReference>
<dbReference type="InterPro" id="IPR056169">
    <property type="entry name" value="HB_ELP1"/>
</dbReference>
<feature type="region of interest" description="Disordered" evidence="6">
    <location>
        <begin position="1196"/>
        <end position="1226"/>
    </location>
</feature>
<dbReference type="InterPro" id="IPR056165">
    <property type="entry name" value="Beta-prop_ELP1_2nd"/>
</dbReference>
<proteinExistence type="inferred from homology"/>
<evidence type="ECO:0000313" key="13">
    <source>
        <dbReference type="Proteomes" id="UP000094112"/>
    </source>
</evidence>
<keyword evidence="5" id="KW-0539">Nucleus</keyword>
<feature type="domain" description="ELP1 alpha-solenoid" evidence="10">
    <location>
        <begin position="719"/>
        <end position="936"/>
    </location>
</feature>
<dbReference type="GO" id="GO:0042802">
    <property type="term" value="F:identical protein binding"/>
    <property type="evidence" value="ECO:0007669"/>
    <property type="project" value="EnsemblFungi"/>
</dbReference>
<dbReference type="InterPro" id="IPR036322">
    <property type="entry name" value="WD40_repeat_dom_sf"/>
</dbReference>
<evidence type="ECO:0000256" key="4">
    <source>
        <dbReference type="ARBA" id="ARBA00022694"/>
    </source>
</evidence>
<sequence>MRNLVSLNRGRITPTSTTAPDLPVQNACFDPVNDSITVVLGPNKEFGNVLEVQQFQRNGQVQILASFPCSEGELISFVHFADSNQLVFIISNGDIITATYDGFNEIIDPDQTIVEIVGSIDSGLQAASWSSDEETLVLVTNSHTVILLSRLFEPIAESTLQESDSNLSNHVDVGWGSKETQFKGKGAKALERDLIQKLDLERDEFKKDPTMPLYVDKGELSQFDSNLAEISWRFDCEFFAISTIDKINNVDRRMIRIFTRDGVLQNVSEPVDGLENHLSWGNLISSIQRREESLDLVFFERNGLRHGDFDTRLQLNSKIDKILWNSTNEILAILSNNKIFIWVTKNYHWYLKQEIDSIENLNFIKWHPEKPQTLLVGTDSKIEIIDFAYKTTIGPSIVPLDIGMNIVIDGMTVNITPLSIANVPPPISYRDFDVDDNVLDVAVSRSNELFATLTNNKIYIANLDLEAMQNGRHPEIISTLSKLEFATSDEFPRQIVMANDDLVGVLLDGDSGISRIILIDVSNPNDPFVKSSIDSSLKIVLIKAQADWNNISYETVDGGVHKIIKTYNSELQDDDFSSVEITKFPQLCYDYELTTIKQNDSDEYEFENNWQDEQEKNSSVAFGISSNGKLFANDVQLAGAVTSLKITEGHLIITTAQHTLRFIHLNTTNFKPLIESTDATSDERVRQIERGSLLANVIPSKSAVVLQAPRGNLETINPRIMILQGVRKDIKAKNYKNAFITCRTHRIDLDILHDYDPDAFFQNVELFINQIERVDYLDLFVSCLKEEDVAATKYRETYSDEELDEQVIANQQNQNQQQQYFPKKKWIDPKDSKINKICEAILKVLLTPTHKDKYLQTIITAFACEKPANLTDALSLISNFENKEDAEKATIHLCFLQDVNVLYNTALGLYDIKLTLAIAQHSQKDPKEYLPFLQNLHSQTELRRKFLIDTHLKKFEKAIQHLAEIIQNDDQITEEFQNYVVDHELYKVALGIYRYEHEKQNAILDLYAKNLYSKQEYIEAGITYELLGKLDDALEAYILGQKWREALAITEREEFKSQMEETAERLVTSLTENHKYSDAATIEFKFLNHIEEAVRLYCKEYFYEEAILLAQKEKRSELIEDIVDVSLGDGFGTIAELIADCKGQLTSQLKRLRELRTKKAEDPYAFFGQIEDSDAADNVSVAPSETSTKESFFTRYTGKTGGTAKTGASRRTAKNKRREERKRARGKKGTIYEEEYLVQSIGRLIERLDQTKPEAIRLIEGLLRRGKREQAYQVQKNFVELIEDLRANIVEIYNISEKDRERIDENGEVYYIPEIPVPTITDFPKKATLDF</sequence>
<feature type="domain" description="ELP1 TPR" evidence="9">
    <location>
        <begin position="944"/>
        <end position="1106"/>
    </location>
</feature>
<evidence type="ECO:0000259" key="11">
    <source>
        <dbReference type="Pfam" id="PF23936"/>
    </source>
</evidence>
<protein>
    <recommendedName>
        <fullName evidence="5">Elongator complex protein 1</fullName>
    </recommendedName>
</protein>
<evidence type="ECO:0000313" key="12">
    <source>
        <dbReference type="EMBL" id="ODQ60359.1"/>
    </source>
</evidence>
<evidence type="ECO:0000256" key="1">
    <source>
        <dbReference type="ARBA" id="ARBA00005043"/>
    </source>
</evidence>
<evidence type="ECO:0000259" key="10">
    <source>
        <dbReference type="Pfam" id="PF23925"/>
    </source>
</evidence>
<dbReference type="GO" id="GO:0000049">
    <property type="term" value="F:tRNA binding"/>
    <property type="evidence" value="ECO:0007669"/>
    <property type="project" value="EnsemblFungi"/>
</dbReference>
<evidence type="ECO:0000256" key="6">
    <source>
        <dbReference type="SAM" id="MobiDB-lite"/>
    </source>
</evidence>
<comment type="subcellular location">
    <subcellularLocation>
        <location evidence="5">Cytoplasm</location>
    </subcellularLocation>
    <subcellularLocation>
        <location evidence="5">Nucleus</location>
    </subcellularLocation>
</comment>
<dbReference type="PANTHER" id="PTHR12747">
    <property type="entry name" value="ELONGATOR COMPLEX PROTEIN 1"/>
    <property type="match status" value="1"/>
</dbReference>
<dbReference type="GO" id="GO:0033588">
    <property type="term" value="C:elongator holoenzyme complex"/>
    <property type="evidence" value="ECO:0007669"/>
    <property type="project" value="EnsemblFungi"/>
</dbReference>
<comment type="function">
    <text evidence="5">Component of the elongator complex which is required for multiple tRNA modifications, including mcm5U (5-methoxycarbonylmethyl uridine), mcm5s2U (5-methoxycarbonylmethyl-2-thiouridine), and ncm5U (5-carbamoylmethyl uridine). The elongator complex catalyzes formation of carboxymethyluridine in the wobble base at position 34 in tRNAs.</text>
</comment>
<dbReference type="GO" id="GO:0005829">
    <property type="term" value="C:cytosol"/>
    <property type="evidence" value="ECO:0007669"/>
    <property type="project" value="TreeGrafter"/>
</dbReference>
<keyword evidence="3 5" id="KW-0963">Cytoplasm</keyword>
<dbReference type="GO" id="GO:0002926">
    <property type="term" value="P:tRNA wobble base 5-methoxycarbonylmethyl-2-thiouridinylation"/>
    <property type="evidence" value="ECO:0007669"/>
    <property type="project" value="TreeGrafter"/>
</dbReference>
<dbReference type="PANTHER" id="PTHR12747:SF0">
    <property type="entry name" value="ELONGATOR COMPLEX PROTEIN 1"/>
    <property type="match status" value="1"/>
</dbReference>
<gene>
    <name evidence="12" type="ORF">WICANDRAFT_30525</name>
</gene>
<comment type="pathway">
    <text evidence="1">tRNA modification; 5-methoxycarbonylmethyl-2-thiouridine-tRNA biosynthesis.</text>
</comment>
<organism evidence="12 13">
    <name type="scientific">Wickerhamomyces anomalus (strain ATCC 58044 / CBS 1984 / NCYC 433 / NRRL Y-366-8)</name>
    <name type="common">Yeast</name>
    <name type="synonym">Hansenula anomala</name>
    <dbReference type="NCBI Taxonomy" id="683960"/>
    <lineage>
        <taxon>Eukaryota</taxon>
        <taxon>Fungi</taxon>
        <taxon>Dikarya</taxon>
        <taxon>Ascomycota</taxon>
        <taxon>Saccharomycotina</taxon>
        <taxon>Saccharomycetes</taxon>
        <taxon>Phaffomycetales</taxon>
        <taxon>Wickerhamomycetaceae</taxon>
        <taxon>Wickerhamomyces</taxon>
    </lineage>
</organism>
<dbReference type="Pfam" id="PF23936">
    <property type="entry name" value="HB_ELP1"/>
    <property type="match status" value="1"/>
</dbReference>
<feature type="domain" description="ELP1 N-terminal second beta-propeller" evidence="8">
    <location>
        <begin position="407"/>
        <end position="694"/>
    </location>
</feature>
<dbReference type="OrthoDB" id="40048at2759"/>
<dbReference type="InterPro" id="IPR056167">
    <property type="entry name" value="A-sol_ELP1"/>
</dbReference>
<dbReference type="SUPFAM" id="SSF69322">
    <property type="entry name" value="Tricorn protease domain 2"/>
    <property type="match status" value="1"/>
</dbReference>
<evidence type="ECO:0000259" key="9">
    <source>
        <dbReference type="Pfam" id="PF23878"/>
    </source>
</evidence>
<dbReference type="InterPro" id="IPR056164">
    <property type="entry name" value="Beta-prop_ELP1_1st"/>
</dbReference>
<dbReference type="SUPFAM" id="SSF50978">
    <property type="entry name" value="WD40 repeat-like"/>
    <property type="match status" value="1"/>
</dbReference>
<dbReference type="GeneID" id="30198985"/>
<comment type="similarity">
    <text evidence="2 5">Belongs to the ELP1/IKA1 family.</text>
</comment>
<dbReference type="InterPro" id="IPR006849">
    <property type="entry name" value="Elp1"/>
</dbReference>
<dbReference type="Pfam" id="PF23878">
    <property type="entry name" value="TPR_ELP1"/>
    <property type="match status" value="1"/>
</dbReference>
<evidence type="ECO:0000256" key="2">
    <source>
        <dbReference type="ARBA" id="ARBA00006086"/>
    </source>
</evidence>
<reference evidence="12 13" key="1">
    <citation type="journal article" date="2016" name="Proc. Natl. Acad. Sci. U.S.A.">
        <title>Comparative genomics of biotechnologically important yeasts.</title>
        <authorList>
            <person name="Riley R."/>
            <person name="Haridas S."/>
            <person name="Wolfe K.H."/>
            <person name="Lopes M.R."/>
            <person name="Hittinger C.T."/>
            <person name="Goeker M."/>
            <person name="Salamov A.A."/>
            <person name="Wisecaver J.H."/>
            <person name="Long T.M."/>
            <person name="Calvey C.H."/>
            <person name="Aerts A.L."/>
            <person name="Barry K.W."/>
            <person name="Choi C."/>
            <person name="Clum A."/>
            <person name="Coughlan A.Y."/>
            <person name="Deshpande S."/>
            <person name="Douglass A.P."/>
            <person name="Hanson S.J."/>
            <person name="Klenk H.-P."/>
            <person name="LaButti K.M."/>
            <person name="Lapidus A."/>
            <person name="Lindquist E.A."/>
            <person name="Lipzen A.M."/>
            <person name="Meier-Kolthoff J.P."/>
            <person name="Ohm R.A."/>
            <person name="Otillar R.P."/>
            <person name="Pangilinan J.L."/>
            <person name="Peng Y."/>
            <person name="Rokas A."/>
            <person name="Rosa C.A."/>
            <person name="Scheuner C."/>
            <person name="Sibirny A.A."/>
            <person name="Slot J.C."/>
            <person name="Stielow J.B."/>
            <person name="Sun H."/>
            <person name="Kurtzman C.P."/>
            <person name="Blackwell M."/>
            <person name="Grigoriev I.V."/>
            <person name="Jeffries T.W."/>
        </authorList>
    </citation>
    <scope>NUCLEOTIDE SEQUENCE [LARGE SCALE GENOMIC DNA]</scope>
    <source>
        <strain evidence="13">ATCC 58044 / CBS 1984 / NCYC 433 / NRRL Y-366-8</strain>
    </source>
</reference>
<dbReference type="GO" id="GO:0005634">
    <property type="term" value="C:nucleus"/>
    <property type="evidence" value="ECO:0007669"/>
    <property type="project" value="UniProtKB-SubCell"/>
</dbReference>
<feature type="domain" description="ELP1 three-helical bundle" evidence="11">
    <location>
        <begin position="1119"/>
        <end position="1292"/>
    </location>
</feature>
<keyword evidence="13" id="KW-1185">Reference proteome</keyword>
<dbReference type="UniPathway" id="UPA00988"/>
<dbReference type="PIRSF" id="PIRSF017233">
    <property type="entry name" value="IKAP"/>
    <property type="match status" value="1"/>
</dbReference>
<dbReference type="EMBL" id="KV454210">
    <property type="protein sequence ID" value="ODQ60359.1"/>
    <property type="molecule type" value="Genomic_DNA"/>
</dbReference>
<feature type="compositionally biased region" description="Low complexity" evidence="6">
    <location>
        <begin position="1196"/>
        <end position="1210"/>
    </location>
</feature>
<dbReference type="Pfam" id="PF23797">
    <property type="entry name" value="Beta-prop_ELP1_2nd"/>
    <property type="match status" value="1"/>
</dbReference>
<evidence type="ECO:0000259" key="7">
    <source>
        <dbReference type="Pfam" id="PF04762"/>
    </source>
</evidence>
<keyword evidence="4" id="KW-0819">tRNA processing</keyword>
<accession>A0A1E3P4D6</accession>
<evidence type="ECO:0000256" key="3">
    <source>
        <dbReference type="ARBA" id="ARBA00022490"/>
    </source>
</evidence>
<evidence type="ECO:0000259" key="8">
    <source>
        <dbReference type="Pfam" id="PF23797"/>
    </source>
</evidence>
<name>A0A1E3P4D6_WICAA</name>
<dbReference type="RefSeq" id="XP_019039566.1">
    <property type="nucleotide sequence ID" value="XM_019181739.1"/>
</dbReference>
<feature type="domain" description="ELP1 first N-terminal beta-propeller" evidence="7">
    <location>
        <begin position="1"/>
        <end position="369"/>
    </location>
</feature>
<dbReference type="GO" id="GO:0006357">
    <property type="term" value="P:regulation of transcription by RNA polymerase II"/>
    <property type="evidence" value="ECO:0007669"/>
    <property type="project" value="EnsemblFungi"/>
</dbReference>